<organism evidence="4 5">
    <name type="scientific">Echria macrotheca</name>
    <dbReference type="NCBI Taxonomy" id="438768"/>
    <lineage>
        <taxon>Eukaryota</taxon>
        <taxon>Fungi</taxon>
        <taxon>Dikarya</taxon>
        <taxon>Ascomycota</taxon>
        <taxon>Pezizomycotina</taxon>
        <taxon>Sordariomycetes</taxon>
        <taxon>Sordariomycetidae</taxon>
        <taxon>Sordariales</taxon>
        <taxon>Schizotheciaceae</taxon>
        <taxon>Echria</taxon>
    </lineage>
</organism>
<gene>
    <name evidence="4" type="ORF">QBC47DRAFT_298049</name>
</gene>
<dbReference type="Pfam" id="PF13934">
    <property type="entry name" value="ELYS"/>
    <property type="match status" value="1"/>
</dbReference>
<dbReference type="PANTHER" id="PTHR21583">
    <property type="entry name" value="ELYS PROTEIN"/>
    <property type="match status" value="1"/>
</dbReference>
<keyword evidence="5" id="KW-1185">Reference proteome</keyword>
<proteinExistence type="predicted"/>
<dbReference type="EMBL" id="MU839831">
    <property type="protein sequence ID" value="KAK1757265.1"/>
    <property type="molecule type" value="Genomic_DNA"/>
</dbReference>
<dbReference type="InterPro" id="IPR052620">
    <property type="entry name" value="ELYS/MEL-28_NucAsmblyFactor"/>
</dbReference>
<evidence type="ECO:0000313" key="4">
    <source>
        <dbReference type="EMBL" id="KAK1757265.1"/>
    </source>
</evidence>
<comment type="subcellular location">
    <subcellularLocation>
        <location evidence="1">Nucleus</location>
    </subcellularLocation>
</comment>
<evidence type="ECO:0000256" key="2">
    <source>
        <dbReference type="ARBA" id="ARBA00023242"/>
    </source>
</evidence>
<dbReference type="GO" id="GO:0005634">
    <property type="term" value="C:nucleus"/>
    <property type="evidence" value="ECO:0007669"/>
    <property type="project" value="UniProtKB-SubCell"/>
</dbReference>
<dbReference type="PANTHER" id="PTHR21583:SF8">
    <property type="entry name" value="PROTEIN ELYS"/>
    <property type="match status" value="1"/>
</dbReference>
<evidence type="ECO:0000313" key="5">
    <source>
        <dbReference type="Proteomes" id="UP001239445"/>
    </source>
</evidence>
<name>A0AAJ0BFD1_9PEZI</name>
<dbReference type="AlphaFoldDB" id="A0AAJ0BFD1"/>
<dbReference type="InterPro" id="IPR025151">
    <property type="entry name" value="ELYS_dom"/>
</dbReference>
<comment type="caution">
    <text evidence="4">The sequence shown here is derived from an EMBL/GenBank/DDBJ whole genome shotgun (WGS) entry which is preliminary data.</text>
</comment>
<feature type="domain" description="ELYS-like" evidence="3">
    <location>
        <begin position="37"/>
        <end position="254"/>
    </location>
</feature>
<reference evidence="4" key="1">
    <citation type="submission" date="2023-06" db="EMBL/GenBank/DDBJ databases">
        <title>Genome-scale phylogeny and comparative genomics of the fungal order Sordariales.</title>
        <authorList>
            <consortium name="Lawrence Berkeley National Laboratory"/>
            <person name="Hensen N."/>
            <person name="Bonometti L."/>
            <person name="Westerberg I."/>
            <person name="Brannstrom I.O."/>
            <person name="Guillou S."/>
            <person name="Cros-Aarteil S."/>
            <person name="Calhoun S."/>
            <person name="Haridas S."/>
            <person name="Kuo A."/>
            <person name="Mondo S."/>
            <person name="Pangilinan J."/>
            <person name="Riley R."/>
            <person name="Labutti K."/>
            <person name="Andreopoulos B."/>
            <person name="Lipzen A."/>
            <person name="Chen C."/>
            <person name="Yanf M."/>
            <person name="Daum C."/>
            <person name="Ng V."/>
            <person name="Clum A."/>
            <person name="Steindorff A."/>
            <person name="Ohm R."/>
            <person name="Martin F."/>
            <person name="Silar P."/>
            <person name="Natvig D."/>
            <person name="Lalanne C."/>
            <person name="Gautier V."/>
            <person name="Ament-Velasquez S.L."/>
            <person name="Kruys A."/>
            <person name="Hutchinson M.I."/>
            <person name="Powell A.J."/>
            <person name="Barry K."/>
            <person name="Miller A.N."/>
            <person name="Grigoriev I.V."/>
            <person name="Debuchy R."/>
            <person name="Gladieux P."/>
            <person name="Thoren M.H."/>
            <person name="Johannesson H."/>
        </authorList>
    </citation>
    <scope>NUCLEOTIDE SEQUENCE</scope>
    <source>
        <strain evidence="4">PSN4</strain>
    </source>
</reference>
<keyword evidence="2" id="KW-0539">Nucleus</keyword>
<sequence>MLDYTQFQAVFPIDGPKPYDQVGVKAIETFRKTFDGVLFIDRVLRALGITEAKAYPPKGDNGLRHLHHQICESKVSPHHKLSILYYLLLDYDDLRGARSNLAESLAEDSALPSKYQILMRGLWHLDRKEFKFALEYLAHPSLPSEFADEIITTLIRHSPSSDEYPLALAFYHTTQPILRSPESLDLLFSALARTSVAEALHFSRRYPEHTRQQLFERLVASVLDYTEKVAQRGKELASLPLSGDEEKWLQEYLAVGEGKKSKNARLVAQMRQIVTGRNVSHVALSGLALHEGAAGAGAGAGGRTAAAKAGR</sequence>
<evidence type="ECO:0000259" key="3">
    <source>
        <dbReference type="Pfam" id="PF13934"/>
    </source>
</evidence>
<dbReference type="Proteomes" id="UP001239445">
    <property type="component" value="Unassembled WGS sequence"/>
</dbReference>
<evidence type="ECO:0000256" key="1">
    <source>
        <dbReference type="ARBA" id="ARBA00004123"/>
    </source>
</evidence>
<protein>
    <submittedName>
        <fullName evidence="4">Protein ELYS</fullName>
    </submittedName>
</protein>
<accession>A0AAJ0BFD1</accession>